<protein>
    <submittedName>
        <fullName evidence="2">Restriction endonuclease</fullName>
    </submittedName>
</protein>
<keyword evidence="2" id="KW-0540">Nuclease</keyword>
<sequence length="188" mass="21775">MDFLILLIIGFFIYKHYKKNNLIIRDTSQLKRQLLQMDPRQFELFTTKLFTKLGYRAKVTQASNDGGKDVILKKHHQTYYVECKRYAPSNCIGRPKLQKLVGAAVADGIPMYNTIFITTSYFSEGAKKYAKKVNMQLYDLQGILKLANTLSSYKLKVHNKQLQTTICIILKYDAICVILNNLNNYFLL</sequence>
<gene>
    <name evidence="2" type="ORF">OW763_13450</name>
</gene>
<dbReference type="InterPro" id="IPR052906">
    <property type="entry name" value="Type_IV_Methyl-Rstrct_Enzyme"/>
</dbReference>
<dbReference type="SUPFAM" id="SSF52980">
    <property type="entry name" value="Restriction endonuclease-like"/>
    <property type="match status" value="1"/>
</dbReference>
<name>A0ABT4D259_9CLOT</name>
<accession>A0ABT4D259</accession>
<keyword evidence="2" id="KW-0378">Hydrolase</keyword>
<evidence type="ECO:0000313" key="3">
    <source>
        <dbReference type="Proteomes" id="UP001078443"/>
    </source>
</evidence>
<dbReference type="InterPro" id="IPR011335">
    <property type="entry name" value="Restrct_endonuc-II-like"/>
</dbReference>
<dbReference type="InterPro" id="IPR007560">
    <property type="entry name" value="Restrct_endonuc_IV_Mrr"/>
</dbReference>
<organism evidence="2 3">
    <name type="scientific">Clostridium aestuarii</name>
    <dbReference type="NCBI Taxonomy" id="338193"/>
    <lineage>
        <taxon>Bacteria</taxon>
        <taxon>Bacillati</taxon>
        <taxon>Bacillota</taxon>
        <taxon>Clostridia</taxon>
        <taxon>Eubacteriales</taxon>
        <taxon>Clostridiaceae</taxon>
        <taxon>Clostridium</taxon>
    </lineage>
</organism>
<feature type="domain" description="Restriction endonuclease type IV Mrr" evidence="1">
    <location>
        <begin position="35"/>
        <end position="146"/>
    </location>
</feature>
<dbReference type="Gene3D" id="3.40.1350.10">
    <property type="match status" value="1"/>
</dbReference>
<dbReference type="InterPro" id="IPR011856">
    <property type="entry name" value="tRNA_endonuc-like_dom_sf"/>
</dbReference>
<dbReference type="PANTHER" id="PTHR30015:SF7">
    <property type="entry name" value="TYPE IV METHYL-DIRECTED RESTRICTION ENZYME ECOKMRR"/>
    <property type="match status" value="1"/>
</dbReference>
<evidence type="ECO:0000313" key="2">
    <source>
        <dbReference type="EMBL" id="MCY6485338.1"/>
    </source>
</evidence>
<dbReference type="Pfam" id="PF04471">
    <property type="entry name" value="Mrr_cat"/>
    <property type="match status" value="1"/>
</dbReference>
<comment type="caution">
    <text evidence="2">The sequence shown here is derived from an EMBL/GenBank/DDBJ whole genome shotgun (WGS) entry which is preliminary data.</text>
</comment>
<dbReference type="PANTHER" id="PTHR30015">
    <property type="entry name" value="MRR RESTRICTION SYSTEM PROTEIN"/>
    <property type="match status" value="1"/>
</dbReference>
<dbReference type="EMBL" id="JAPQER010000006">
    <property type="protein sequence ID" value="MCY6485338.1"/>
    <property type="molecule type" value="Genomic_DNA"/>
</dbReference>
<evidence type="ECO:0000259" key="1">
    <source>
        <dbReference type="Pfam" id="PF04471"/>
    </source>
</evidence>
<dbReference type="GO" id="GO:0004519">
    <property type="term" value="F:endonuclease activity"/>
    <property type="evidence" value="ECO:0007669"/>
    <property type="project" value="UniProtKB-KW"/>
</dbReference>
<dbReference type="RefSeq" id="WP_268041658.1">
    <property type="nucleotide sequence ID" value="NZ_JAPQER010000006.1"/>
</dbReference>
<dbReference type="Proteomes" id="UP001078443">
    <property type="component" value="Unassembled WGS sequence"/>
</dbReference>
<proteinExistence type="predicted"/>
<keyword evidence="2" id="KW-0255">Endonuclease</keyword>
<reference evidence="2" key="1">
    <citation type="submission" date="2022-12" db="EMBL/GenBank/DDBJ databases">
        <authorList>
            <person name="Wang J."/>
        </authorList>
    </citation>
    <scope>NUCLEOTIDE SEQUENCE</scope>
    <source>
        <strain evidence="2">HY-45-18</strain>
    </source>
</reference>
<keyword evidence="3" id="KW-1185">Reference proteome</keyword>